<dbReference type="AlphaFoldDB" id="A0AAE4YRQ2"/>
<sequence length="357" mass="36655">MSQSGKNGLTYSDAGVDIDAGNLLVEKIKPAVRSTRRPGADGEIGGFGGLFDLKAAGFTDPVLVAANDGVGTKLKIAIDADYHDTVGIDLVAMCVNDLVVQGAEPLFFLDYFATGKLDPDQGAAIVGGIAAGCREAGCALIGGETAEMPGMYSSGDYDLAGFAVGAAERGKLLPSGDIAEGDVILGLASSGVHSNGFSLVRKIVELSGLDWDAPAPFAEDKKLGEALLEPTRIYVKPLLKAIRETGAIKALAHITGGGFPENIPRVLPKHLAAEIDLAAVNVPPVFSWLAKAGGVDSREMLRTFNCGVGMIAVVASENVATVSAALEAEGETVVTLGRMIARDEGAAGTVYKGTLAI</sequence>
<dbReference type="PANTHER" id="PTHR10520">
    <property type="entry name" value="TRIFUNCTIONAL PURINE BIOSYNTHETIC PROTEIN ADENOSINE-3-RELATED"/>
    <property type="match status" value="1"/>
</dbReference>
<evidence type="ECO:0000256" key="11">
    <source>
        <dbReference type="ARBA" id="ARBA00033093"/>
    </source>
</evidence>
<keyword evidence="13" id="KW-0963">Cytoplasm</keyword>
<dbReference type="InterPro" id="IPR036676">
    <property type="entry name" value="PurM-like_C_sf"/>
</dbReference>
<gene>
    <name evidence="13" type="primary">purM</name>
    <name evidence="16" type="ORF">GR217_19730</name>
</gene>
<comment type="pathway">
    <text evidence="1 13">Purine metabolism; IMP biosynthesis via de novo pathway; 5-amino-1-(5-phospho-D-ribosyl)imidazole from N(2)-formyl-N(1)-(5-phospho-D-ribosyl)glycinamide: step 2/2.</text>
</comment>
<accession>A0AAE4YRQ2</accession>
<name>A0AAE4YRQ2_9HYPH</name>
<dbReference type="HAMAP" id="MF_00741">
    <property type="entry name" value="AIRS"/>
    <property type="match status" value="1"/>
</dbReference>
<evidence type="ECO:0000256" key="13">
    <source>
        <dbReference type="HAMAP-Rule" id="MF_00741"/>
    </source>
</evidence>
<dbReference type="EC" id="6.3.3.1" evidence="3 13"/>
<comment type="similarity">
    <text evidence="2 13">Belongs to the AIR synthase family.</text>
</comment>
<dbReference type="NCBIfam" id="TIGR00878">
    <property type="entry name" value="purM"/>
    <property type="match status" value="1"/>
</dbReference>
<dbReference type="GO" id="GO:0004641">
    <property type="term" value="F:phosphoribosylformylglycinamidine cyclo-ligase activity"/>
    <property type="evidence" value="ECO:0007669"/>
    <property type="project" value="UniProtKB-UniRule"/>
</dbReference>
<dbReference type="CDD" id="cd02196">
    <property type="entry name" value="PurM"/>
    <property type="match status" value="1"/>
</dbReference>
<evidence type="ECO:0000256" key="5">
    <source>
        <dbReference type="ARBA" id="ARBA00022598"/>
    </source>
</evidence>
<comment type="caution">
    <text evidence="16">The sequence shown here is derived from an EMBL/GenBank/DDBJ whole genome shotgun (WGS) entry which is preliminary data.</text>
</comment>
<keyword evidence="8 13" id="KW-0067">ATP-binding</keyword>
<dbReference type="GO" id="GO:0004637">
    <property type="term" value="F:phosphoribosylamine-glycine ligase activity"/>
    <property type="evidence" value="ECO:0007669"/>
    <property type="project" value="TreeGrafter"/>
</dbReference>
<dbReference type="InterPro" id="IPR004733">
    <property type="entry name" value="PurM_cligase"/>
</dbReference>
<dbReference type="FunFam" id="3.90.650.10:FF:000007">
    <property type="entry name" value="Trifunctional purine biosynthetic protein adenosine-3"/>
    <property type="match status" value="1"/>
</dbReference>
<evidence type="ECO:0000256" key="7">
    <source>
        <dbReference type="ARBA" id="ARBA00022755"/>
    </source>
</evidence>
<evidence type="ECO:0000259" key="14">
    <source>
        <dbReference type="Pfam" id="PF00586"/>
    </source>
</evidence>
<protein>
    <recommendedName>
        <fullName evidence="4 13">Phosphoribosylformylglycinamidine cyclo-ligase</fullName>
        <ecNumber evidence="3 13">6.3.3.1</ecNumber>
    </recommendedName>
    <alternativeName>
        <fullName evidence="10 13">AIR synthase</fullName>
    </alternativeName>
    <alternativeName>
        <fullName evidence="11 13">AIRS</fullName>
    </alternativeName>
    <alternativeName>
        <fullName evidence="9 13">Phosphoribosyl-aminoimidazole synthetase</fullName>
    </alternativeName>
</protein>
<evidence type="ECO:0000256" key="9">
    <source>
        <dbReference type="ARBA" id="ARBA00031908"/>
    </source>
</evidence>
<dbReference type="EMBL" id="WUFC01000016">
    <property type="protein sequence ID" value="NEI49926.1"/>
    <property type="molecule type" value="Genomic_DNA"/>
</dbReference>
<evidence type="ECO:0000256" key="4">
    <source>
        <dbReference type="ARBA" id="ARBA00020367"/>
    </source>
</evidence>
<keyword evidence="5 13" id="KW-0436">Ligase</keyword>
<evidence type="ECO:0000256" key="3">
    <source>
        <dbReference type="ARBA" id="ARBA00013047"/>
    </source>
</evidence>
<dbReference type="GO" id="GO:0005829">
    <property type="term" value="C:cytosol"/>
    <property type="evidence" value="ECO:0007669"/>
    <property type="project" value="TreeGrafter"/>
</dbReference>
<feature type="domain" description="PurM-like C-terminal" evidence="15">
    <location>
        <begin position="180"/>
        <end position="345"/>
    </location>
</feature>
<keyword evidence="7 13" id="KW-0658">Purine biosynthesis</keyword>
<evidence type="ECO:0000256" key="1">
    <source>
        <dbReference type="ARBA" id="ARBA00004686"/>
    </source>
</evidence>
<dbReference type="Pfam" id="PF02769">
    <property type="entry name" value="AIRS_C"/>
    <property type="match status" value="1"/>
</dbReference>
<dbReference type="InterPro" id="IPR036921">
    <property type="entry name" value="PurM-like_N_sf"/>
</dbReference>
<dbReference type="RefSeq" id="WP_024321179.1">
    <property type="nucleotide sequence ID" value="NZ_CP084696.2"/>
</dbReference>
<evidence type="ECO:0000313" key="16">
    <source>
        <dbReference type="EMBL" id="NEI49926.1"/>
    </source>
</evidence>
<dbReference type="InterPro" id="IPR016188">
    <property type="entry name" value="PurM-like_N"/>
</dbReference>
<proteinExistence type="inferred from homology"/>
<dbReference type="SUPFAM" id="SSF56042">
    <property type="entry name" value="PurM C-terminal domain-like"/>
    <property type="match status" value="1"/>
</dbReference>
<evidence type="ECO:0000256" key="2">
    <source>
        <dbReference type="ARBA" id="ARBA00010280"/>
    </source>
</evidence>
<dbReference type="Gene3D" id="3.30.1330.10">
    <property type="entry name" value="PurM-like, N-terminal domain"/>
    <property type="match status" value="1"/>
</dbReference>
<comment type="catalytic activity">
    <reaction evidence="12 13">
        <text>2-formamido-N(1)-(5-O-phospho-beta-D-ribosyl)acetamidine + ATP = 5-amino-1-(5-phospho-beta-D-ribosyl)imidazole + ADP + phosphate + H(+)</text>
        <dbReference type="Rhea" id="RHEA:23032"/>
        <dbReference type="ChEBI" id="CHEBI:15378"/>
        <dbReference type="ChEBI" id="CHEBI:30616"/>
        <dbReference type="ChEBI" id="CHEBI:43474"/>
        <dbReference type="ChEBI" id="CHEBI:137981"/>
        <dbReference type="ChEBI" id="CHEBI:147287"/>
        <dbReference type="ChEBI" id="CHEBI:456216"/>
        <dbReference type="EC" id="6.3.3.1"/>
    </reaction>
</comment>
<evidence type="ECO:0000256" key="10">
    <source>
        <dbReference type="ARBA" id="ARBA00032931"/>
    </source>
</evidence>
<dbReference type="Gene3D" id="3.90.650.10">
    <property type="entry name" value="PurM-like C-terminal domain"/>
    <property type="match status" value="1"/>
</dbReference>
<evidence type="ECO:0000256" key="6">
    <source>
        <dbReference type="ARBA" id="ARBA00022741"/>
    </source>
</evidence>
<dbReference type="Pfam" id="PF00586">
    <property type="entry name" value="AIRS"/>
    <property type="match status" value="1"/>
</dbReference>
<evidence type="ECO:0000256" key="8">
    <source>
        <dbReference type="ARBA" id="ARBA00022840"/>
    </source>
</evidence>
<reference evidence="16 17" key="1">
    <citation type="submission" date="2019-12" db="EMBL/GenBank/DDBJ databases">
        <title>Rhizobium genotypes associated with high levels of biological nitrogen fixation by grain legumes in a temperate-maritime cropping system.</title>
        <authorList>
            <person name="Maluk M."/>
            <person name="Francesc Ferrando Molina F."/>
            <person name="Lopez Del Egido L."/>
            <person name="Lafos M."/>
            <person name="Langarica-Fuentes A."/>
            <person name="Gebre Yohannes G."/>
            <person name="Young M.W."/>
            <person name="Martin P."/>
            <person name="Gantlett R."/>
            <person name="Kenicer G."/>
            <person name="Hawes C."/>
            <person name="Begg G.S."/>
            <person name="Quilliam R.S."/>
            <person name="Squire G.R."/>
            <person name="Poole P.S."/>
            <person name="Young P.W."/>
            <person name="Iannetta P.M."/>
            <person name="James E.K."/>
        </authorList>
    </citation>
    <scope>NUCLEOTIDE SEQUENCE [LARGE SCALE GENOMIC DNA]</scope>
    <source>
        <strain evidence="16 17">JHI985</strain>
    </source>
</reference>
<dbReference type="GO" id="GO:0006189">
    <property type="term" value="P:'de novo' IMP biosynthetic process"/>
    <property type="evidence" value="ECO:0007669"/>
    <property type="project" value="UniProtKB-UniRule"/>
</dbReference>
<organism evidence="16 17">
    <name type="scientific">Rhizobium ruizarguesonis</name>
    <dbReference type="NCBI Taxonomy" id="2081791"/>
    <lineage>
        <taxon>Bacteria</taxon>
        <taxon>Pseudomonadati</taxon>
        <taxon>Pseudomonadota</taxon>
        <taxon>Alphaproteobacteria</taxon>
        <taxon>Hyphomicrobiales</taxon>
        <taxon>Rhizobiaceae</taxon>
        <taxon>Rhizobium/Agrobacterium group</taxon>
        <taxon>Rhizobium</taxon>
    </lineage>
</organism>
<dbReference type="FunFam" id="3.30.1330.10:FF:000001">
    <property type="entry name" value="Phosphoribosylformylglycinamidine cyclo-ligase"/>
    <property type="match status" value="1"/>
</dbReference>
<dbReference type="Proteomes" id="UP000661163">
    <property type="component" value="Unassembled WGS sequence"/>
</dbReference>
<evidence type="ECO:0000313" key="17">
    <source>
        <dbReference type="Proteomes" id="UP000661163"/>
    </source>
</evidence>
<evidence type="ECO:0000259" key="15">
    <source>
        <dbReference type="Pfam" id="PF02769"/>
    </source>
</evidence>
<keyword evidence="6 13" id="KW-0547">Nucleotide-binding</keyword>
<dbReference type="GO" id="GO:0046084">
    <property type="term" value="P:adenine biosynthetic process"/>
    <property type="evidence" value="ECO:0007669"/>
    <property type="project" value="TreeGrafter"/>
</dbReference>
<dbReference type="GO" id="GO:0005524">
    <property type="term" value="F:ATP binding"/>
    <property type="evidence" value="ECO:0007669"/>
    <property type="project" value="UniProtKB-KW"/>
</dbReference>
<dbReference type="SUPFAM" id="SSF55326">
    <property type="entry name" value="PurM N-terminal domain-like"/>
    <property type="match status" value="1"/>
</dbReference>
<dbReference type="InterPro" id="IPR010918">
    <property type="entry name" value="PurM-like_C_dom"/>
</dbReference>
<evidence type="ECO:0000256" key="12">
    <source>
        <dbReference type="ARBA" id="ARBA00049057"/>
    </source>
</evidence>
<comment type="subcellular location">
    <subcellularLocation>
        <location evidence="13">Cytoplasm</location>
    </subcellularLocation>
</comment>
<feature type="domain" description="PurM-like N-terminal" evidence="14">
    <location>
        <begin position="62"/>
        <end position="166"/>
    </location>
</feature>
<dbReference type="PANTHER" id="PTHR10520:SF12">
    <property type="entry name" value="TRIFUNCTIONAL PURINE BIOSYNTHETIC PROTEIN ADENOSINE-3"/>
    <property type="match status" value="1"/>
</dbReference>